<comment type="caution">
    <text evidence="1">The sequence shown here is derived from an EMBL/GenBank/DDBJ whole genome shotgun (WGS) entry which is preliminary data.</text>
</comment>
<evidence type="ECO:0000313" key="2">
    <source>
        <dbReference type="Proteomes" id="UP001152888"/>
    </source>
</evidence>
<dbReference type="Proteomes" id="UP001152888">
    <property type="component" value="Unassembled WGS sequence"/>
</dbReference>
<protein>
    <submittedName>
        <fullName evidence="1">Uncharacterized protein</fullName>
    </submittedName>
</protein>
<dbReference type="EMBL" id="CAKOFQ010006793">
    <property type="protein sequence ID" value="CAH1972024.1"/>
    <property type="molecule type" value="Genomic_DNA"/>
</dbReference>
<organism evidence="1 2">
    <name type="scientific">Acanthoscelides obtectus</name>
    <name type="common">Bean weevil</name>
    <name type="synonym">Bruchus obtectus</name>
    <dbReference type="NCBI Taxonomy" id="200917"/>
    <lineage>
        <taxon>Eukaryota</taxon>
        <taxon>Metazoa</taxon>
        <taxon>Ecdysozoa</taxon>
        <taxon>Arthropoda</taxon>
        <taxon>Hexapoda</taxon>
        <taxon>Insecta</taxon>
        <taxon>Pterygota</taxon>
        <taxon>Neoptera</taxon>
        <taxon>Endopterygota</taxon>
        <taxon>Coleoptera</taxon>
        <taxon>Polyphaga</taxon>
        <taxon>Cucujiformia</taxon>
        <taxon>Chrysomeloidea</taxon>
        <taxon>Chrysomelidae</taxon>
        <taxon>Bruchinae</taxon>
        <taxon>Bruchini</taxon>
        <taxon>Acanthoscelides</taxon>
    </lineage>
</organism>
<sequence length="57" mass="6761">MKTVLPNLHLQKYLQEVHLYMRQHCAVGQSMLYHQVMGTMGSKSHISWDKQNFDLEE</sequence>
<gene>
    <name evidence="1" type="ORF">ACAOBT_LOCUS9768</name>
</gene>
<keyword evidence="2" id="KW-1185">Reference proteome</keyword>
<evidence type="ECO:0000313" key="1">
    <source>
        <dbReference type="EMBL" id="CAH1972024.1"/>
    </source>
</evidence>
<name>A0A9P0KBQ1_ACAOB</name>
<accession>A0A9P0KBQ1</accession>
<dbReference type="AlphaFoldDB" id="A0A9P0KBQ1"/>
<reference evidence="1" key="1">
    <citation type="submission" date="2022-03" db="EMBL/GenBank/DDBJ databases">
        <authorList>
            <person name="Sayadi A."/>
        </authorList>
    </citation>
    <scope>NUCLEOTIDE SEQUENCE</scope>
</reference>
<proteinExistence type="predicted"/>